<proteinExistence type="predicted"/>
<evidence type="ECO:0000256" key="1">
    <source>
        <dbReference type="SAM" id="MobiDB-lite"/>
    </source>
</evidence>
<protein>
    <recommendedName>
        <fullName evidence="5">Cell division protein FtsL</fullName>
    </recommendedName>
</protein>
<organism evidence="3 4">
    <name type="scientific">Apatococcus lobatus</name>
    <dbReference type="NCBI Taxonomy" id="904363"/>
    <lineage>
        <taxon>Eukaryota</taxon>
        <taxon>Viridiplantae</taxon>
        <taxon>Chlorophyta</taxon>
        <taxon>core chlorophytes</taxon>
        <taxon>Trebouxiophyceae</taxon>
        <taxon>Chlorellales</taxon>
        <taxon>Chlorellaceae</taxon>
        <taxon>Apatococcus</taxon>
    </lineage>
</organism>
<dbReference type="Proteomes" id="UP001438707">
    <property type="component" value="Unassembled WGS sequence"/>
</dbReference>
<accession>A0AAW1QTH7</accession>
<sequence>MESTSKSDSNMMVRGSEGEPRPLRTARCEGGFNSCRVAIPLPPRLALIDSASRMLLLFGAMAAFYVWMIFRAVQRANRIGKLEEQVAQLRMQYTEFQLYFERENTQRALAETPVNLT</sequence>
<evidence type="ECO:0000313" key="3">
    <source>
        <dbReference type="EMBL" id="KAK9824738.1"/>
    </source>
</evidence>
<keyword evidence="2" id="KW-0812">Transmembrane</keyword>
<feature type="transmembrane region" description="Helical" evidence="2">
    <location>
        <begin position="54"/>
        <end position="73"/>
    </location>
</feature>
<reference evidence="3 4" key="1">
    <citation type="journal article" date="2024" name="Nat. Commun.">
        <title>Phylogenomics reveals the evolutionary origins of lichenization in chlorophyte algae.</title>
        <authorList>
            <person name="Puginier C."/>
            <person name="Libourel C."/>
            <person name="Otte J."/>
            <person name="Skaloud P."/>
            <person name="Haon M."/>
            <person name="Grisel S."/>
            <person name="Petersen M."/>
            <person name="Berrin J.G."/>
            <person name="Delaux P.M."/>
            <person name="Dal Grande F."/>
            <person name="Keller J."/>
        </authorList>
    </citation>
    <scope>NUCLEOTIDE SEQUENCE [LARGE SCALE GENOMIC DNA]</scope>
    <source>
        <strain evidence="3 4">SAG 2145</strain>
    </source>
</reference>
<dbReference type="EMBL" id="JALJOS010000028">
    <property type="protein sequence ID" value="KAK9824738.1"/>
    <property type="molecule type" value="Genomic_DNA"/>
</dbReference>
<evidence type="ECO:0000313" key="4">
    <source>
        <dbReference type="Proteomes" id="UP001438707"/>
    </source>
</evidence>
<dbReference type="AlphaFoldDB" id="A0AAW1QTH7"/>
<feature type="region of interest" description="Disordered" evidence="1">
    <location>
        <begin position="1"/>
        <end position="24"/>
    </location>
</feature>
<keyword evidence="2" id="KW-1133">Transmembrane helix</keyword>
<evidence type="ECO:0000256" key="2">
    <source>
        <dbReference type="SAM" id="Phobius"/>
    </source>
</evidence>
<evidence type="ECO:0008006" key="5">
    <source>
        <dbReference type="Google" id="ProtNLM"/>
    </source>
</evidence>
<keyword evidence="4" id="KW-1185">Reference proteome</keyword>
<comment type="caution">
    <text evidence="3">The sequence shown here is derived from an EMBL/GenBank/DDBJ whole genome shotgun (WGS) entry which is preliminary data.</text>
</comment>
<feature type="compositionally biased region" description="Polar residues" evidence="1">
    <location>
        <begin position="1"/>
        <end position="10"/>
    </location>
</feature>
<keyword evidence="2" id="KW-0472">Membrane</keyword>
<gene>
    <name evidence="3" type="ORF">WJX74_003344</name>
</gene>
<name>A0AAW1QTH7_9CHLO</name>